<dbReference type="EMBL" id="AACS02000010">
    <property type="protein sequence ID" value="EAU87272.2"/>
    <property type="molecule type" value="Genomic_DNA"/>
</dbReference>
<comment type="caution">
    <text evidence="2">The sequence shown here is derived from an EMBL/GenBank/DDBJ whole genome shotgun (WGS) entry which is preliminary data.</text>
</comment>
<sequence>MAANTPRSSQTTPAGRAMPDSTTAVSARSNQLSRHPVYNKTGADLFVFDHARKFFFDGTADVTPAQLANLTNRWNTEDSAYIPERLTAEDFENFLWVFYNPTIGVFEASVDKWVCILKLAWRWGGSGIVQLAVDKIKEKEDTLPLVELFLKVRDAARTHAYSVRLFARLAMRDTRPTPEEKKLLGDSTTIMLYELRDILRSSDDARSSSPLVGTEDAAAEAASAYLNGLRRSSGDTPAPPSPSNPAQPVQATPSVARGPNGRNRRG</sequence>
<feature type="compositionally biased region" description="Polar residues" evidence="1">
    <location>
        <begin position="1"/>
        <end position="13"/>
    </location>
</feature>
<dbReference type="OMA" id="HKFFFER"/>
<keyword evidence="3" id="KW-1185">Reference proteome</keyword>
<feature type="region of interest" description="Disordered" evidence="1">
    <location>
        <begin position="1"/>
        <end position="29"/>
    </location>
</feature>
<reference evidence="2 3" key="1">
    <citation type="journal article" date="2010" name="Proc. Natl. Acad. Sci. U.S.A.">
        <title>Insights into evolution of multicellular fungi from the assembled chromosomes of the mushroom Coprinopsis cinerea (Coprinus cinereus).</title>
        <authorList>
            <person name="Stajich J.E."/>
            <person name="Wilke S.K."/>
            <person name="Ahren D."/>
            <person name="Au C.H."/>
            <person name="Birren B.W."/>
            <person name="Borodovsky M."/>
            <person name="Burns C."/>
            <person name="Canback B."/>
            <person name="Casselton L.A."/>
            <person name="Cheng C.K."/>
            <person name="Deng J."/>
            <person name="Dietrich F.S."/>
            <person name="Fargo D.C."/>
            <person name="Farman M.L."/>
            <person name="Gathman A.C."/>
            <person name="Goldberg J."/>
            <person name="Guigo R."/>
            <person name="Hoegger P.J."/>
            <person name="Hooker J.B."/>
            <person name="Huggins A."/>
            <person name="James T.Y."/>
            <person name="Kamada T."/>
            <person name="Kilaru S."/>
            <person name="Kodira C."/>
            <person name="Kues U."/>
            <person name="Kupfer D."/>
            <person name="Kwan H.S."/>
            <person name="Lomsadze A."/>
            <person name="Li W."/>
            <person name="Lilly W.W."/>
            <person name="Ma L.J."/>
            <person name="Mackey A.J."/>
            <person name="Manning G."/>
            <person name="Martin F."/>
            <person name="Muraguchi H."/>
            <person name="Natvig D.O."/>
            <person name="Palmerini H."/>
            <person name="Ramesh M.A."/>
            <person name="Rehmeyer C.J."/>
            <person name="Roe B.A."/>
            <person name="Shenoy N."/>
            <person name="Stanke M."/>
            <person name="Ter-Hovhannisyan V."/>
            <person name="Tunlid A."/>
            <person name="Velagapudi R."/>
            <person name="Vision T.J."/>
            <person name="Zeng Q."/>
            <person name="Zolan M.E."/>
            <person name="Pukkila P.J."/>
        </authorList>
    </citation>
    <scope>NUCLEOTIDE SEQUENCE [LARGE SCALE GENOMIC DNA]</scope>
    <source>
        <strain evidence="3">Okayama-7 / 130 / ATCC MYA-4618 / FGSC 9003</strain>
    </source>
</reference>
<organism evidence="2 3">
    <name type="scientific">Coprinopsis cinerea (strain Okayama-7 / 130 / ATCC MYA-4618 / FGSC 9003)</name>
    <name type="common">Inky cap fungus</name>
    <name type="synonym">Hormographiella aspergillata</name>
    <dbReference type="NCBI Taxonomy" id="240176"/>
    <lineage>
        <taxon>Eukaryota</taxon>
        <taxon>Fungi</taxon>
        <taxon>Dikarya</taxon>
        <taxon>Basidiomycota</taxon>
        <taxon>Agaricomycotina</taxon>
        <taxon>Agaricomycetes</taxon>
        <taxon>Agaricomycetidae</taxon>
        <taxon>Agaricales</taxon>
        <taxon>Agaricineae</taxon>
        <taxon>Psathyrellaceae</taxon>
        <taxon>Coprinopsis</taxon>
    </lineage>
</organism>
<gene>
    <name evidence="2" type="ORF">CC1G_10866</name>
</gene>
<evidence type="ECO:0000313" key="2">
    <source>
        <dbReference type="EMBL" id="EAU87272.2"/>
    </source>
</evidence>
<feature type="compositionally biased region" description="Polar residues" evidence="1">
    <location>
        <begin position="20"/>
        <end position="29"/>
    </location>
</feature>
<dbReference type="Proteomes" id="UP000001861">
    <property type="component" value="Unassembled WGS sequence"/>
</dbReference>
<feature type="region of interest" description="Disordered" evidence="1">
    <location>
        <begin position="222"/>
        <end position="266"/>
    </location>
</feature>
<evidence type="ECO:0000313" key="3">
    <source>
        <dbReference type="Proteomes" id="UP000001861"/>
    </source>
</evidence>
<dbReference type="OrthoDB" id="9997739at2759"/>
<accession>A8NKU6</accession>
<dbReference type="InParanoid" id="A8NKU6"/>
<evidence type="ECO:0000256" key="1">
    <source>
        <dbReference type="SAM" id="MobiDB-lite"/>
    </source>
</evidence>
<dbReference type="HOGENOM" id="CLU_047592_0_3_1"/>
<protein>
    <submittedName>
        <fullName evidence="2">Uncharacterized protein</fullName>
    </submittedName>
</protein>
<dbReference type="AlphaFoldDB" id="A8NKU6"/>
<dbReference type="RefSeq" id="XP_001834548.2">
    <property type="nucleotide sequence ID" value="XM_001834496.2"/>
</dbReference>
<name>A8NKU6_COPC7</name>
<dbReference type="STRING" id="240176.A8NKU6"/>
<proteinExistence type="predicted"/>
<dbReference type="KEGG" id="cci:CC1G_10866"/>
<dbReference type="VEuPathDB" id="FungiDB:CC1G_10866"/>
<dbReference type="GeneID" id="6011064"/>